<dbReference type="GO" id="GO:0005634">
    <property type="term" value="C:nucleus"/>
    <property type="evidence" value="ECO:0007669"/>
    <property type="project" value="TreeGrafter"/>
</dbReference>
<dbReference type="Gene3D" id="2.30.30.190">
    <property type="entry name" value="CAP Gly-rich-like domain"/>
    <property type="match status" value="1"/>
</dbReference>
<evidence type="ECO:0000313" key="8">
    <source>
        <dbReference type="EMBL" id="KAG5190236.1"/>
    </source>
</evidence>
<dbReference type="Gene3D" id="3.10.20.90">
    <property type="entry name" value="Phosphatidylinositol 3-kinase Catalytic Subunit, Chain A, domain 1"/>
    <property type="match status" value="1"/>
</dbReference>
<evidence type="ECO:0000259" key="7">
    <source>
        <dbReference type="PROSITE" id="PS50245"/>
    </source>
</evidence>
<evidence type="ECO:0000313" key="9">
    <source>
        <dbReference type="Proteomes" id="UP000664859"/>
    </source>
</evidence>
<evidence type="ECO:0000256" key="2">
    <source>
        <dbReference type="ARBA" id="ARBA00022490"/>
    </source>
</evidence>
<keyword evidence="3" id="KW-0143">Chaperone</keyword>
<comment type="subcellular location">
    <subcellularLocation>
        <location evidence="1">Cytoplasm</location>
    </subcellularLocation>
</comment>
<dbReference type="InterPro" id="IPR045172">
    <property type="entry name" value="TBCB_Ubl"/>
</dbReference>
<dbReference type="SMART" id="SM00213">
    <property type="entry name" value="UBQ"/>
    <property type="match status" value="1"/>
</dbReference>
<feature type="region of interest" description="Disordered" evidence="5">
    <location>
        <begin position="171"/>
        <end position="190"/>
    </location>
</feature>
<dbReference type="GO" id="GO:0043014">
    <property type="term" value="F:alpha-tubulin binding"/>
    <property type="evidence" value="ECO:0007669"/>
    <property type="project" value="InterPro"/>
</dbReference>
<accession>A0A835ZAK6</accession>
<dbReference type="GO" id="GO:0035371">
    <property type="term" value="C:microtubule plus-end"/>
    <property type="evidence" value="ECO:0007669"/>
    <property type="project" value="TreeGrafter"/>
</dbReference>
<dbReference type="EMBL" id="JAFCMP010000037">
    <property type="protein sequence ID" value="KAG5190236.1"/>
    <property type="molecule type" value="Genomic_DNA"/>
</dbReference>
<feature type="domain" description="Ubiquitin-like" evidence="6">
    <location>
        <begin position="28"/>
        <end position="105"/>
    </location>
</feature>
<proteinExistence type="inferred from homology"/>
<dbReference type="CDD" id="cd01789">
    <property type="entry name" value="Ubl_TBCB"/>
    <property type="match status" value="1"/>
</dbReference>
<dbReference type="Pfam" id="PF14560">
    <property type="entry name" value="Ubiquitin_2"/>
    <property type="match status" value="1"/>
</dbReference>
<sequence length="277" mass="30504">MSADMAALKGWVTAADANMYKSLPHGTVSLTVTHSNLKATMIELKFDLHQTIESVKRKIYTHCGTKPDSQKLQLRSAGRVLTMLADDSRMLGYYGAESGMEVHVMDTDPFSLSRGGGLEDVSLVQKYRMTDEEYDQRKGTLRSWIKEHKAKDPKWVAPWNGGPTDAQLDAQAKEAEAPPPGPESVEGMKVGDRCEVSPGGRRGAVMFLGEVEGMAPGYWVGVRFDEPVGRGNGTVKGKQIFVTEEKHASFIRPKNVAVGDYPEKDLLDELDDSEDEI</sequence>
<dbReference type="AlphaFoldDB" id="A0A835ZAK6"/>
<evidence type="ECO:0000256" key="4">
    <source>
        <dbReference type="ARBA" id="ARBA00025779"/>
    </source>
</evidence>
<feature type="domain" description="CAP-Gly" evidence="7">
    <location>
        <begin position="216"/>
        <end position="252"/>
    </location>
</feature>
<evidence type="ECO:0000256" key="3">
    <source>
        <dbReference type="ARBA" id="ARBA00023186"/>
    </source>
</evidence>
<keyword evidence="9" id="KW-1185">Reference proteome</keyword>
<dbReference type="GO" id="GO:0005737">
    <property type="term" value="C:cytoplasm"/>
    <property type="evidence" value="ECO:0007669"/>
    <property type="project" value="UniProtKB-SubCell"/>
</dbReference>
<organism evidence="8 9">
    <name type="scientific">Tribonema minus</name>
    <dbReference type="NCBI Taxonomy" id="303371"/>
    <lineage>
        <taxon>Eukaryota</taxon>
        <taxon>Sar</taxon>
        <taxon>Stramenopiles</taxon>
        <taxon>Ochrophyta</taxon>
        <taxon>PX clade</taxon>
        <taxon>Xanthophyceae</taxon>
        <taxon>Tribonematales</taxon>
        <taxon>Tribonemataceae</taxon>
        <taxon>Tribonema</taxon>
    </lineage>
</organism>
<comment type="caution">
    <text evidence="8">The sequence shown here is derived from an EMBL/GenBank/DDBJ whole genome shotgun (WGS) entry which is preliminary data.</text>
</comment>
<dbReference type="Pfam" id="PF01302">
    <property type="entry name" value="CAP_GLY"/>
    <property type="match status" value="1"/>
</dbReference>
<evidence type="ECO:0000259" key="6">
    <source>
        <dbReference type="PROSITE" id="PS50053"/>
    </source>
</evidence>
<dbReference type="SUPFAM" id="SSF74924">
    <property type="entry name" value="Cap-Gly domain"/>
    <property type="match status" value="1"/>
</dbReference>
<dbReference type="GO" id="GO:0007021">
    <property type="term" value="P:tubulin complex assembly"/>
    <property type="evidence" value="ECO:0007669"/>
    <property type="project" value="InterPro"/>
</dbReference>
<dbReference type="PANTHER" id="PTHR18916:SF85">
    <property type="entry name" value="TUBULIN-FOLDING COFACTOR B"/>
    <property type="match status" value="1"/>
</dbReference>
<dbReference type="SUPFAM" id="SSF54236">
    <property type="entry name" value="Ubiquitin-like"/>
    <property type="match status" value="1"/>
</dbReference>
<dbReference type="InterPro" id="IPR036859">
    <property type="entry name" value="CAP-Gly_dom_sf"/>
</dbReference>
<dbReference type="PANTHER" id="PTHR18916">
    <property type="entry name" value="DYNACTIN 1-RELATED MICROTUBULE-BINDING"/>
    <property type="match status" value="1"/>
</dbReference>
<dbReference type="SMART" id="SM01052">
    <property type="entry name" value="CAP_GLY"/>
    <property type="match status" value="1"/>
</dbReference>
<evidence type="ECO:0000256" key="1">
    <source>
        <dbReference type="ARBA" id="ARBA00004496"/>
    </source>
</evidence>
<comment type="similarity">
    <text evidence="4">Belongs to the TBCB family.</text>
</comment>
<evidence type="ECO:0000256" key="5">
    <source>
        <dbReference type="SAM" id="MobiDB-lite"/>
    </source>
</evidence>
<dbReference type="GO" id="GO:0007023">
    <property type="term" value="P:post-chaperonin tubulin folding pathway"/>
    <property type="evidence" value="ECO:0007669"/>
    <property type="project" value="InterPro"/>
</dbReference>
<dbReference type="InterPro" id="IPR029071">
    <property type="entry name" value="Ubiquitin-like_domsf"/>
</dbReference>
<dbReference type="InterPro" id="IPR000626">
    <property type="entry name" value="Ubiquitin-like_dom"/>
</dbReference>
<keyword evidence="2" id="KW-0963">Cytoplasm</keyword>
<reference evidence="8" key="1">
    <citation type="submission" date="2021-02" db="EMBL/GenBank/DDBJ databases">
        <title>First Annotated Genome of the Yellow-green Alga Tribonema minus.</title>
        <authorList>
            <person name="Mahan K.M."/>
        </authorList>
    </citation>
    <scope>NUCLEOTIDE SEQUENCE</scope>
    <source>
        <strain evidence="8">UTEX B ZZ1240</strain>
    </source>
</reference>
<dbReference type="PROSITE" id="PS50053">
    <property type="entry name" value="UBIQUITIN_2"/>
    <property type="match status" value="1"/>
</dbReference>
<protein>
    <submittedName>
        <fullName evidence="8">Putative tubulin-specific chaperone B</fullName>
    </submittedName>
</protein>
<dbReference type="PROSITE" id="PS50245">
    <property type="entry name" value="CAP_GLY_2"/>
    <property type="match status" value="1"/>
</dbReference>
<dbReference type="GO" id="GO:0031122">
    <property type="term" value="P:cytoplasmic microtubule organization"/>
    <property type="evidence" value="ECO:0007669"/>
    <property type="project" value="TreeGrafter"/>
</dbReference>
<dbReference type="InterPro" id="IPR000938">
    <property type="entry name" value="CAP-Gly_domain"/>
</dbReference>
<dbReference type="Proteomes" id="UP000664859">
    <property type="component" value="Unassembled WGS sequence"/>
</dbReference>
<name>A0A835ZAK6_9STRA</name>
<dbReference type="GO" id="GO:0051010">
    <property type="term" value="F:microtubule plus-end binding"/>
    <property type="evidence" value="ECO:0007669"/>
    <property type="project" value="TreeGrafter"/>
</dbReference>
<dbReference type="OrthoDB" id="2130750at2759"/>
<gene>
    <name evidence="8" type="ORF">JKP88DRAFT_266996</name>
</gene>